<evidence type="ECO:0000313" key="2">
    <source>
        <dbReference type="Proteomes" id="UP000298030"/>
    </source>
</evidence>
<name>A0A4Y7SLR4_COPMI</name>
<gene>
    <name evidence="1" type="ORF">FA13DRAFT_1640977</name>
</gene>
<accession>A0A4Y7SLR4</accession>
<dbReference type="EMBL" id="QPFP01000087">
    <property type="protein sequence ID" value="TEB22661.1"/>
    <property type="molecule type" value="Genomic_DNA"/>
</dbReference>
<comment type="caution">
    <text evidence="1">The sequence shown here is derived from an EMBL/GenBank/DDBJ whole genome shotgun (WGS) entry which is preliminary data.</text>
</comment>
<reference evidence="1 2" key="1">
    <citation type="journal article" date="2019" name="Nat. Ecol. Evol.">
        <title>Megaphylogeny resolves global patterns of mushroom evolution.</title>
        <authorList>
            <person name="Varga T."/>
            <person name="Krizsan K."/>
            <person name="Foldi C."/>
            <person name="Dima B."/>
            <person name="Sanchez-Garcia M."/>
            <person name="Sanchez-Ramirez S."/>
            <person name="Szollosi G.J."/>
            <person name="Szarkandi J.G."/>
            <person name="Papp V."/>
            <person name="Albert L."/>
            <person name="Andreopoulos W."/>
            <person name="Angelini C."/>
            <person name="Antonin V."/>
            <person name="Barry K.W."/>
            <person name="Bougher N.L."/>
            <person name="Buchanan P."/>
            <person name="Buyck B."/>
            <person name="Bense V."/>
            <person name="Catcheside P."/>
            <person name="Chovatia M."/>
            <person name="Cooper J."/>
            <person name="Damon W."/>
            <person name="Desjardin D."/>
            <person name="Finy P."/>
            <person name="Geml J."/>
            <person name="Haridas S."/>
            <person name="Hughes K."/>
            <person name="Justo A."/>
            <person name="Karasinski D."/>
            <person name="Kautmanova I."/>
            <person name="Kiss B."/>
            <person name="Kocsube S."/>
            <person name="Kotiranta H."/>
            <person name="LaButti K.M."/>
            <person name="Lechner B.E."/>
            <person name="Liimatainen K."/>
            <person name="Lipzen A."/>
            <person name="Lukacs Z."/>
            <person name="Mihaltcheva S."/>
            <person name="Morgado L.N."/>
            <person name="Niskanen T."/>
            <person name="Noordeloos M.E."/>
            <person name="Ohm R.A."/>
            <person name="Ortiz-Santana B."/>
            <person name="Ovrebo C."/>
            <person name="Racz N."/>
            <person name="Riley R."/>
            <person name="Savchenko A."/>
            <person name="Shiryaev A."/>
            <person name="Soop K."/>
            <person name="Spirin V."/>
            <person name="Szebenyi C."/>
            <person name="Tomsovsky M."/>
            <person name="Tulloss R.E."/>
            <person name="Uehling J."/>
            <person name="Grigoriev I.V."/>
            <person name="Vagvolgyi C."/>
            <person name="Papp T."/>
            <person name="Martin F.M."/>
            <person name="Miettinen O."/>
            <person name="Hibbett D.S."/>
            <person name="Nagy L.G."/>
        </authorList>
    </citation>
    <scope>NUCLEOTIDE SEQUENCE [LARGE SCALE GENOMIC DNA]</scope>
    <source>
        <strain evidence="1 2">FP101781</strain>
    </source>
</reference>
<keyword evidence="2" id="KW-1185">Reference proteome</keyword>
<protein>
    <submittedName>
        <fullName evidence="1">Uncharacterized protein</fullName>
    </submittedName>
</protein>
<sequence length="848" mass="96833">MQLVDGVLYYSPNSVGEATLVPKVLRENPFLPEGFQRSTIRYRDLVVVRPWTMAFGWTSFIPLDPCYEGGPPSFLSVLSGSLEIEHYADETGDHSFRLPCANQWITLQQDIYNAVCTLKRTLNVPSVLPFLPHILDYASVHRHQGRLHQCIHEAREWFLVWIGALSFHLFSCGKHPDPLSRRQRYPCWRKALEEAGLLSGWIDQLIRSPAADFSSVRRVGCILDISNPQPWQPEVSWFIEGGVPVWYRWSTVEESAARENSAIARLRPPGFIDSTPMLSSRRSLGVCDVRRGVESDISRNGTTPELEWRTLLHEREERYPIIQGTESAAHWRQAREDRSQNPPASVQGFEWISAHHDDGSKVWSRKVVPARRRASTLVRCGENEKLHAPYYSRWDGCTSFRDDEEGTDSLARGSPQLSTGIIDAPFSLADGPALTMDIHHRHASSIDTVSSGASLPLFQADEPSGQEIQEMFGLFYGYSPPVPGTNIPENKDSRRCDIFWRLLGQREKSPPSQIASYLASKPYIAVQHLVNCVLDRQIDFRGVWDLYDDSLSPVRLRSRFRKLRSLHPDSKNRQQAPASGHSASDQVGTYYTLQDSASTTTWKLIFTSATTALTACRLPDDFTCYDIAVWFVQRGVPFRTFYPYQKIPRPISRSIPELSIPVRPSKHVFTREDYDGYINLRTLLLGQSHMQAAMKRGGIIWRLAIGTLGISNVCSPPSQWNRTSFLSIEDSWYVDDTLTMSELDLICGAYECVSDDGKQRSLRSWWPLCRYYEKVECGENYGHWCNRREAWYDNRMQQIEQVDFKARPLTYTEWKSSQHGPLPVRTFHAVVEASSANLIECRAPQNFW</sequence>
<dbReference type="STRING" id="71717.A0A4Y7SLR4"/>
<evidence type="ECO:0000313" key="1">
    <source>
        <dbReference type="EMBL" id="TEB22661.1"/>
    </source>
</evidence>
<proteinExistence type="predicted"/>
<dbReference type="OrthoDB" id="3268696at2759"/>
<dbReference type="Proteomes" id="UP000298030">
    <property type="component" value="Unassembled WGS sequence"/>
</dbReference>
<organism evidence="1 2">
    <name type="scientific">Coprinellus micaceus</name>
    <name type="common">Glistening ink-cap mushroom</name>
    <name type="synonym">Coprinus micaceus</name>
    <dbReference type="NCBI Taxonomy" id="71717"/>
    <lineage>
        <taxon>Eukaryota</taxon>
        <taxon>Fungi</taxon>
        <taxon>Dikarya</taxon>
        <taxon>Basidiomycota</taxon>
        <taxon>Agaricomycotina</taxon>
        <taxon>Agaricomycetes</taxon>
        <taxon>Agaricomycetidae</taxon>
        <taxon>Agaricales</taxon>
        <taxon>Agaricineae</taxon>
        <taxon>Psathyrellaceae</taxon>
        <taxon>Coprinellus</taxon>
    </lineage>
</organism>
<dbReference type="AlphaFoldDB" id="A0A4Y7SLR4"/>